<dbReference type="GO" id="GO:0005834">
    <property type="term" value="C:heterotrimeric G-protein complex"/>
    <property type="evidence" value="ECO:0007669"/>
    <property type="project" value="InterPro"/>
</dbReference>
<sequence length="185" mass="20758">MTSRHVFPLELVLICVFPACTHPWCGCRFPYGSFDCQTRRRSFVSPPRASSSHPVASRSAGECPSHTRPQPPPPPRLLHPGLLHRPSAVPVAVSILHHPAAHQLDRRSSPEGPTSRSTMEDLDVPQMRREVESLQYQLAINREKSSITVTELVKWIEGCVCEDPFLNPELMRANPWVEKGKCVIL</sequence>
<dbReference type="SMART" id="SM00224">
    <property type="entry name" value="GGL"/>
    <property type="match status" value="1"/>
</dbReference>
<evidence type="ECO:0000256" key="1">
    <source>
        <dbReference type="SAM" id="MobiDB-lite"/>
    </source>
</evidence>
<dbReference type="Proteomes" id="UP000005226">
    <property type="component" value="Chromosome 17"/>
</dbReference>
<evidence type="ECO:0000259" key="3">
    <source>
        <dbReference type="PROSITE" id="PS50058"/>
    </source>
</evidence>
<feature type="region of interest" description="Disordered" evidence="1">
    <location>
        <begin position="43"/>
        <end position="81"/>
    </location>
</feature>
<dbReference type="PANTHER" id="PTHR15936:SF2">
    <property type="entry name" value="GUANINE NUCLEOTIDE-BINDING PROTEIN G(I)_G(S)_G(O) SUBUNIT GAMMA-13"/>
    <property type="match status" value="1"/>
</dbReference>
<dbReference type="Ensembl" id="ENSTRUT00000069952.1">
    <property type="protein sequence ID" value="ENSTRUP00000079790.1"/>
    <property type="gene ID" value="ENSTRUG00000031183.1"/>
</dbReference>
<reference evidence="4 5" key="1">
    <citation type="journal article" date="2011" name="Genome Biol. Evol.">
        <title>Integration of the genetic map and genome assembly of fugu facilitates insights into distinct features of genome evolution in teleosts and mammals.</title>
        <authorList>
            <person name="Kai W."/>
            <person name="Kikuchi K."/>
            <person name="Tohari S."/>
            <person name="Chew A.K."/>
            <person name="Tay A."/>
            <person name="Fujiwara A."/>
            <person name="Hosoya S."/>
            <person name="Suetake H."/>
            <person name="Naruse K."/>
            <person name="Brenner S."/>
            <person name="Suzuki Y."/>
            <person name="Venkatesh B."/>
        </authorList>
    </citation>
    <scope>NUCLEOTIDE SEQUENCE [LARGE SCALE GENOMIC DNA]</scope>
</reference>
<dbReference type="InterPro" id="IPR015898">
    <property type="entry name" value="G-protein_gamma-like_dom"/>
</dbReference>
<dbReference type="SUPFAM" id="SSF48670">
    <property type="entry name" value="Transducin (heterotrimeric G protein), gamma chain"/>
    <property type="match status" value="1"/>
</dbReference>
<keyword evidence="5" id="KW-1185">Reference proteome</keyword>
<evidence type="ECO:0000313" key="4">
    <source>
        <dbReference type="Ensembl" id="ENSTRUP00000079790.1"/>
    </source>
</evidence>
<reference evidence="4" key="2">
    <citation type="submission" date="2025-08" db="UniProtKB">
        <authorList>
            <consortium name="Ensembl"/>
        </authorList>
    </citation>
    <scope>IDENTIFICATION</scope>
</reference>
<dbReference type="Gene3D" id="4.10.260.10">
    <property type="entry name" value="Transducin (heterotrimeric G protein), gamma chain"/>
    <property type="match status" value="1"/>
</dbReference>
<dbReference type="AlphaFoldDB" id="A0A674P1K6"/>
<feature type="region of interest" description="Disordered" evidence="1">
    <location>
        <begin position="102"/>
        <end position="125"/>
    </location>
</feature>
<evidence type="ECO:0000313" key="5">
    <source>
        <dbReference type="Proteomes" id="UP000005226"/>
    </source>
</evidence>
<feature type="domain" description="G protein gamma" evidence="3">
    <location>
        <begin position="120"/>
        <end position="185"/>
    </location>
</feature>
<organism evidence="4 5">
    <name type="scientific">Takifugu rubripes</name>
    <name type="common">Japanese pufferfish</name>
    <name type="synonym">Fugu rubripes</name>
    <dbReference type="NCBI Taxonomy" id="31033"/>
    <lineage>
        <taxon>Eukaryota</taxon>
        <taxon>Metazoa</taxon>
        <taxon>Chordata</taxon>
        <taxon>Craniata</taxon>
        <taxon>Vertebrata</taxon>
        <taxon>Euteleostomi</taxon>
        <taxon>Actinopterygii</taxon>
        <taxon>Neopterygii</taxon>
        <taxon>Teleostei</taxon>
        <taxon>Neoteleostei</taxon>
        <taxon>Acanthomorphata</taxon>
        <taxon>Eupercaria</taxon>
        <taxon>Tetraodontiformes</taxon>
        <taxon>Tetradontoidea</taxon>
        <taxon>Tetraodontidae</taxon>
        <taxon>Takifugu</taxon>
    </lineage>
</organism>
<dbReference type="GO" id="GO:0031681">
    <property type="term" value="F:G-protein beta-subunit binding"/>
    <property type="evidence" value="ECO:0007669"/>
    <property type="project" value="InterPro"/>
</dbReference>
<feature type="signal peptide" evidence="2">
    <location>
        <begin position="1"/>
        <end position="23"/>
    </location>
</feature>
<dbReference type="InterPro" id="IPR036284">
    <property type="entry name" value="GGL_sf"/>
</dbReference>
<dbReference type="GO" id="GO:0050909">
    <property type="term" value="P:sensory perception of taste"/>
    <property type="evidence" value="ECO:0007669"/>
    <property type="project" value="InterPro"/>
</dbReference>
<dbReference type="InterPro" id="IPR039227">
    <property type="entry name" value="GNG13"/>
</dbReference>
<accession>A0A674P1K6</accession>
<protein>
    <recommendedName>
        <fullName evidence="3">G protein gamma domain-containing protein</fullName>
    </recommendedName>
</protein>
<dbReference type="SMART" id="SM01224">
    <property type="entry name" value="G_gamma"/>
    <property type="match status" value="1"/>
</dbReference>
<gene>
    <name evidence="4" type="primary">gng13a</name>
</gene>
<dbReference type="PANTHER" id="PTHR15936">
    <property type="entry name" value="GUANINE NUCLEOTIDE-BINDING PROTEIN G I /G S /G O GAMMA-13 SUBUNIT"/>
    <property type="match status" value="1"/>
</dbReference>
<dbReference type="GO" id="GO:0007200">
    <property type="term" value="P:phospholipase C-activating G protein-coupled receptor signaling pathway"/>
    <property type="evidence" value="ECO:0007669"/>
    <property type="project" value="InterPro"/>
</dbReference>
<dbReference type="CDD" id="cd00068">
    <property type="entry name" value="GGL"/>
    <property type="match status" value="1"/>
</dbReference>
<reference evidence="4" key="3">
    <citation type="submission" date="2025-09" db="UniProtKB">
        <authorList>
            <consortium name="Ensembl"/>
        </authorList>
    </citation>
    <scope>IDENTIFICATION</scope>
</reference>
<feature type="chain" id="PRO_5025356459" description="G protein gamma domain-containing protein" evidence="2">
    <location>
        <begin position="24"/>
        <end position="185"/>
    </location>
</feature>
<proteinExistence type="predicted"/>
<name>A0A674P1K6_TAKRU</name>
<evidence type="ECO:0000256" key="2">
    <source>
        <dbReference type="SAM" id="SignalP"/>
    </source>
</evidence>
<dbReference type="InParanoid" id="A0A674P1K6"/>
<dbReference type="GeneTree" id="ENSGT00530000064157"/>
<dbReference type="Pfam" id="PF00631">
    <property type="entry name" value="G-gamma"/>
    <property type="match status" value="1"/>
</dbReference>
<dbReference type="PROSITE" id="PS50058">
    <property type="entry name" value="G_PROTEIN_GAMMA"/>
    <property type="match status" value="1"/>
</dbReference>
<keyword evidence="2" id="KW-0732">Signal</keyword>